<dbReference type="RefSeq" id="WP_275310452.1">
    <property type="nucleotide sequence ID" value="NZ_CP095749.1"/>
</dbReference>
<sequence length="119" mass="13475">MSGRANAPAAQDAIDADSISETIRQALHFGSVRPSRDERAAVDEILRGHVRLLLGDVRAATERQRHSFEAEQLRKRMDRIEQHLNHPFGQGLLTADAEVHQRARDCQWLLAHHTARVGW</sequence>
<reference evidence="1 2" key="1">
    <citation type="submission" date="2022-03" db="EMBL/GenBank/DDBJ databases">
        <title>Streptomyces yunnanensis P86,complete genome.</title>
        <authorList>
            <person name="Chen S."/>
            <person name="Zhang Q."/>
        </authorList>
    </citation>
    <scope>NUCLEOTIDE SEQUENCE [LARGE SCALE GENOMIC DNA]</scope>
    <source>
        <strain evidence="1 2">P86</strain>
    </source>
</reference>
<name>A0ABY8AGV6_9ACTN</name>
<dbReference type="InterPro" id="IPR046300">
    <property type="entry name" value="DUF6415"/>
</dbReference>
<proteinExistence type="predicted"/>
<dbReference type="EMBL" id="CP095749">
    <property type="protein sequence ID" value="WEB44244.1"/>
    <property type="molecule type" value="Genomic_DNA"/>
</dbReference>
<protein>
    <submittedName>
        <fullName evidence="1">DUF6415 family natural product biosynthesis protein</fullName>
    </submittedName>
</protein>
<accession>A0ABY8AGV6</accession>
<organism evidence="1 2">
    <name type="scientific">Streptomyces yunnanensis</name>
    <dbReference type="NCBI Taxonomy" id="156453"/>
    <lineage>
        <taxon>Bacteria</taxon>
        <taxon>Bacillati</taxon>
        <taxon>Actinomycetota</taxon>
        <taxon>Actinomycetes</taxon>
        <taxon>Kitasatosporales</taxon>
        <taxon>Streptomycetaceae</taxon>
        <taxon>Streptomyces</taxon>
    </lineage>
</organism>
<dbReference type="Proteomes" id="UP001218629">
    <property type="component" value="Chromosome"/>
</dbReference>
<evidence type="ECO:0000313" key="1">
    <source>
        <dbReference type="EMBL" id="WEB44244.1"/>
    </source>
</evidence>
<gene>
    <name evidence="1" type="ORF">MOV08_36430</name>
</gene>
<dbReference type="Pfam" id="PF19979">
    <property type="entry name" value="DUF6415"/>
    <property type="match status" value="1"/>
</dbReference>
<evidence type="ECO:0000313" key="2">
    <source>
        <dbReference type="Proteomes" id="UP001218629"/>
    </source>
</evidence>
<keyword evidence="2" id="KW-1185">Reference proteome</keyword>